<evidence type="ECO:0000256" key="2">
    <source>
        <dbReference type="ARBA" id="ARBA00022989"/>
    </source>
</evidence>
<evidence type="ECO:0000313" key="7">
    <source>
        <dbReference type="Proteomes" id="UP000195729"/>
    </source>
</evidence>
<name>A0A1Y0LJG6_TATCI</name>
<accession>A0A1Y0LJG6</accession>
<feature type="transmembrane region" description="Helical" evidence="4">
    <location>
        <begin position="64"/>
        <end position="85"/>
    </location>
</feature>
<dbReference type="Proteomes" id="UP000195814">
    <property type="component" value="Chromosome"/>
</dbReference>
<organism evidence="5 8">
    <name type="scientific">Tatumella citrea</name>
    <name type="common">Pantoea citrea</name>
    <dbReference type="NCBI Taxonomy" id="53336"/>
    <lineage>
        <taxon>Bacteria</taxon>
        <taxon>Pseudomonadati</taxon>
        <taxon>Pseudomonadota</taxon>
        <taxon>Gammaproteobacteria</taxon>
        <taxon>Enterobacterales</taxon>
        <taxon>Erwiniaceae</taxon>
        <taxon>Tatumella</taxon>
    </lineage>
</organism>
<dbReference type="PANTHER" id="PTHR43596">
    <property type="entry name" value="ADP,ATP CARRIER PROTEIN"/>
    <property type="match status" value="1"/>
</dbReference>
<protein>
    <submittedName>
        <fullName evidence="5">MFS transporter</fullName>
    </submittedName>
</protein>
<keyword evidence="7" id="KW-1185">Reference proteome</keyword>
<dbReference type="Pfam" id="PF07690">
    <property type="entry name" value="MFS_1"/>
    <property type="match status" value="1"/>
</dbReference>
<evidence type="ECO:0000313" key="6">
    <source>
        <dbReference type="EMBL" id="ARU97789.1"/>
    </source>
</evidence>
<dbReference type="SUPFAM" id="SSF103473">
    <property type="entry name" value="MFS general substrate transporter"/>
    <property type="match status" value="1"/>
</dbReference>
<dbReference type="EMBL" id="CP015579">
    <property type="protein sequence ID" value="ARU93751.1"/>
    <property type="molecule type" value="Genomic_DNA"/>
</dbReference>
<gene>
    <name evidence="5" type="ORF">A7K98_08160</name>
    <name evidence="6" type="ORF">A7K99_08160</name>
</gene>
<keyword evidence="1 4" id="KW-0812">Transmembrane</keyword>
<feature type="transmembrane region" description="Helical" evidence="4">
    <location>
        <begin position="128"/>
        <end position="147"/>
    </location>
</feature>
<feature type="transmembrane region" description="Helical" evidence="4">
    <location>
        <begin position="398"/>
        <end position="424"/>
    </location>
</feature>
<feature type="transmembrane region" description="Helical" evidence="4">
    <location>
        <begin position="159"/>
        <end position="184"/>
    </location>
</feature>
<feature type="transmembrane region" description="Helical" evidence="4">
    <location>
        <begin position="249"/>
        <end position="268"/>
    </location>
</feature>
<feature type="transmembrane region" description="Helical" evidence="4">
    <location>
        <begin position="190"/>
        <end position="209"/>
    </location>
</feature>
<dbReference type="KEGG" id="tci:A7K98_08160"/>
<reference evidence="7 8" key="1">
    <citation type="submission" date="2016-05" db="EMBL/GenBank/DDBJ databases">
        <title>Complete genome sequence of two 2,5-diketo-D-glunonic acid producing strain Tatumella citrea.</title>
        <authorList>
            <person name="Duan C."/>
            <person name="Yang J."/>
            <person name="Yang S."/>
        </authorList>
    </citation>
    <scope>NUCLEOTIDE SEQUENCE [LARGE SCALE GENOMIC DNA]</scope>
    <source>
        <strain evidence="6 7">ATCC 39140</strain>
        <strain evidence="5 8">DSM 13699</strain>
    </source>
</reference>
<dbReference type="AlphaFoldDB" id="A0A1Y0LJG6"/>
<dbReference type="Gene3D" id="1.20.1250.20">
    <property type="entry name" value="MFS general substrate transporter like domains"/>
    <property type="match status" value="1"/>
</dbReference>
<evidence type="ECO:0000313" key="5">
    <source>
        <dbReference type="EMBL" id="ARU93751.1"/>
    </source>
</evidence>
<dbReference type="OrthoDB" id="199378at2"/>
<feature type="transmembrane region" description="Helical" evidence="4">
    <location>
        <begin position="288"/>
        <end position="308"/>
    </location>
</feature>
<keyword evidence="2 4" id="KW-1133">Transmembrane helix</keyword>
<dbReference type="PANTHER" id="PTHR43596:SF1">
    <property type="entry name" value="ADP,ATP CARRIER PROTEIN"/>
    <property type="match status" value="1"/>
</dbReference>
<keyword evidence="3 4" id="KW-0472">Membrane</keyword>
<evidence type="ECO:0000256" key="4">
    <source>
        <dbReference type="SAM" id="Phobius"/>
    </source>
</evidence>
<evidence type="ECO:0000313" key="8">
    <source>
        <dbReference type="Proteomes" id="UP000195814"/>
    </source>
</evidence>
<dbReference type="InterPro" id="IPR036259">
    <property type="entry name" value="MFS_trans_sf"/>
</dbReference>
<evidence type="ECO:0000256" key="3">
    <source>
        <dbReference type="ARBA" id="ARBA00023136"/>
    </source>
</evidence>
<dbReference type="EMBL" id="CP015581">
    <property type="protein sequence ID" value="ARU97789.1"/>
    <property type="molecule type" value="Genomic_DNA"/>
</dbReference>
<dbReference type="GO" id="GO:0022857">
    <property type="term" value="F:transmembrane transporter activity"/>
    <property type="evidence" value="ECO:0007669"/>
    <property type="project" value="InterPro"/>
</dbReference>
<feature type="transmembrane region" description="Helical" evidence="4">
    <location>
        <begin position="30"/>
        <end position="48"/>
    </location>
</feature>
<dbReference type="Proteomes" id="UP000195729">
    <property type="component" value="Chromosome"/>
</dbReference>
<proteinExistence type="predicted"/>
<evidence type="ECO:0000256" key="1">
    <source>
        <dbReference type="ARBA" id="ARBA00022692"/>
    </source>
</evidence>
<feature type="transmembrane region" description="Helical" evidence="4">
    <location>
        <begin position="315"/>
        <end position="338"/>
    </location>
</feature>
<dbReference type="RefSeq" id="WP_087488111.1">
    <property type="nucleotide sequence ID" value="NZ_CP015579.1"/>
</dbReference>
<sequence length="449" mass="50722">MENTNDQRPESEQKVSFLKFLNIRPEEWRPLLWCIAYIFFLLCAYYILRPVRDTLGIEGGVHNLQWLFTATLICMLVLNLPFSALSQSIPRQRLIPITYRFFLSNLLIFAGLMAWLPSGERVWVGRVFFVWVSVFNLYVVSVFWVLVADIFSTERARRLFALMAAGATAGAIGGSLLTTVFARLLNTTGLILFSAILLECAVFCVGRLIRHSAGLSGFSESHSTHEVEEDKPLGGSVFSGITHTFRSAYLRNICLYMLLFSVTSTLLYFRQAELVRHAFSSEDSRTTFFATTDLAVNILTLITQVFITSRLLNRYGIALVLCFLPVLTIAGFMALSVWPALWTVMLFSILRRAGNFALARPAREVLFTVLQREDKYKAKSFIDTAVYRAGDQVGAWSWAAMGAVGLAAGMLAWVAVPLSVIWWINSVWLGRRQRFMREFNQSAIESKKS</sequence>
<feature type="transmembrane region" description="Helical" evidence="4">
    <location>
        <begin position="97"/>
        <end position="116"/>
    </location>
</feature>
<dbReference type="InterPro" id="IPR011701">
    <property type="entry name" value="MFS"/>
</dbReference>